<dbReference type="InterPro" id="IPR013976">
    <property type="entry name" value="HDOD"/>
</dbReference>
<comment type="caution">
    <text evidence="2">The sequence shown here is derived from an EMBL/GenBank/DDBJ whole genome shotgun (WGS) entry which is preliminary data.</text>
</comment>
<gene>
    <name evidence="2" type="ORF">ACFP85_12590</name>
</gene>
<name>A0ABW1XM01_9ALTE</name>
<dbReference type="Proteomes" id="UP001596364">
    <property type="component" value="Unassembled WGS sequence"/>
</dbReference>
<accession>A0ABW1XM01</accession>
<dbReference type="RefSeq" id="WP_131258676.1">
    <property type="nucleotide sequence ID" value="NZ_JBHSUS010000001.1"/>
</dbReference>
<evidence type="ECO:0000313" key="2">
    <source>
        <dbReference type="EMBL" id="MFC6440985.1"/>
    </source>
</evidence>
<feature type="domain" description="HDOD" evidence="1">
    <location>
        <begin position="13"/>
        <end position="206"/>
    </location>
</feature>
<dbReference type="EMBL" id="JBHSUS010000001">
    <property type="protein sequence ID" value="MFC6440985.1"/>
    <property type="molecule type" value="Genomic_DNA"/>
</dbReference>
<dbReference type="InterPro" id="IPR052340">
    <property type="entry name" value="RNase_Y/CdgJ"/>
</dbReference>
<dbReference type="SUPFAM" id="SSF109604">
    <property type="entry name" value="HD-domain/PDEase-like"/>
    <property type="match status" value="1"/>
</dbReference>
<evidence type="ECO:0000313" key="3">
    <source>
        <dbReference type="Proteomes" id="UP001596364"/>
    </source>
</evidence>
<evidence type="ECO:0000259" key="1">
    <source>
        <dbReference type="PROSITE" id="PS51833"/>
    </source>
</evidence>
<dbReference type="PANTHER" id="PTHR33525:SF3">
    <property type="entry name" value="RIBONUCLEASE Y"/>
    <property type="match status" value="1"/>
</dbReference>
<keyword evidence="3" id="KW-1185">Reference proteome</keyword>
<proteinExistence type="predicted"/>
<dbReference type="Gene3D" id="1.10.3210.10">
    <property type="entry name" value="Hypothetical protein af1432"/>
    <property type="match status" value="1"/>
</dbReference>
<protein>
    <submittedName>
        <fullName evidence="2">HDOD domain-containing protein</fullName>
    </submittedName>
</protein>
<dbReference type="Pfam" id="PF08668">
    <property type="entry name" value="HDOD"/>
    <property type="match status" value="1"/>
</dbReference>
<dbReference type="PANTHER" id="PTHR33525">
    <property type="match status" value="1"/>
</dbReference>
<reference evidence="3" key="1">
    <citation type="journal article" date="2019" name="Int. J. Syst. Evol. Microbiol.">
        <title>The Global Catalogue of Microorganisms (GCM) 10K type strain sequencing project: providing services to taxonomists for standard genome sequencing and annotation.</title>
        <authorList>
            <consortium name="The Broad Institute Genomics Platform"/>
            <consortium name="The Broad Institute Genome Sequencing Center for Infectious Disease"/>
            <person name="Wu L."/>
            <person name="Ma J."/>
        </authorList>
    </citation>
    <scope>NUCLEOTIDE SEQUENCE [LARGE SCALE GENOMIC DNA]</scope>
    <source>
        <strain evidence="3">CGMCC 1.16031</strain>
    </source>
</reference>
<sequence length="281" mass="31392">MQAIDYAKSVTESFALPDTCSRIREMLDDDYSNIDDIAEVIAVDPSLAASLIKLANSALYNFPNKVTTIGKAVNVIGGESVYSLVMTETASSVFKQFDDVSINLERFWQQSVFTSLIARELGKLAKCKHAEQLFLTGLVANFGELAVARQAPELAANCEDYHAKLVPWQVQKRVMGFTYADVSYHIMRLWGVPEEIYSPIRQSFNIQQALEIKEAAIINGAIRGALTLIHPEFYSLPTLINLEILKSHNISEEMMVDAVAFARQEAQSILFLMNPDLFLVF</sequence>
<organism evidence="2 3">
    <name type="scientific">Pseudobowmanella zhangzhouensis</name>
    <dbReference type="NCBI Taxonomy" id="1537679"/>
    <lineage>
        <taxon>Bacteria</taxon>
        <taxon>Pseudomonadati</taxon>
        <taxon>Pseudomonadota</taxon>
        <taxon>Gammaproteobacteria</taxon>
        <taxon>Alteromonadales</taxon>
        <taxon>Alteromonadaceae</taxon>
    </lineage>
</organism>
<dbReference type="PROSITE" id="PS51833">
    <property type="entry name" value="HDOD"/>
    <property type="match status" value="1"/>
</dbReference>